<dbReference type="InParanoid" id="G0NDY5"/>
<sequence>MHNGTCKGHVWLSPPLQSSTQGGPGRSFIISQSTKCSDLHLPTPIGSNGYDDQRLVHMAEYERNELMDHFSSVRVQNVRIFIFQCRFESMIHGTGHKVKKLLEQHRQMQPSPGHFTGCPVPGEESLTTPENEGNILTSRAILTPEDYKPELGSLSTAANHSSSEPMIAKSQYVERSVATSDLEINEIPSKKTIMSSYLDGPSSSEAELCTHSANGLSVATGCLNVMENAKKYLIFLKALQVIYYFQTSKAVLLLIPTMFKTFPMAPSARHCLSKFPPRQISVQWNEPKNRKLRSIPIIPTCSNLRIVPFASSRQHASHPGTSARMDSLLMQDALLITHSTSADSIQLPFYSTLR</sequence>
<reference evidence="2" key="1">
    <citation type="submission" date="2011-07" db="EMBL/GenBank/DDBJ databases">
        <authorList>
            <consortium name="Caenorhabditis brenneri Sequencing and Analysis Consortium"/>
            <person name="Wilson R.K."/>
        </authorList>
    </citation>
    <scope>NUCLEOTIDE SEQUENCE [LARGE SCALE GENOMIC DNA]</scope>
    <source>
        <strain evidence="2">PB2801</strain>
    </source>
</reference>
<evidence type="ECO:0000313" key="1">
    <source>
        <dbReference type="EMBL" id="EGT58569.1"/>
    </source>
</evidence>
<dbReference type="Proteomes" id="UP000008068">
    <property type="component" value="Unassembled WGS sequence"/>
</dbReference>
<accession>G0NDY5</accession>
<dbReference type="HOGENOM" id="CLU_783542_0_0_1"/>
<dbReference type="AlphaFoldDB" id="G0NDY5"/>
<dbReference type="EMBL" id="GL379870">
    <property type="protein sequence ID" value="EGT58569.1"/>
    <property type="molecule type" value="Genomic_DNA"/>
</dbReference>
<protein>
    <submittedName>
        <fullName evidence="1">Uncharacterized protein</fullName>
    </submittedName>
</protein>
<proteinExistence type="predicted"/>
<organism evidence="2">
    <name type="scientific">Caenorhabditis brenneri</name>
    <name type="common">Nematode worm</name>
    <dbReference type="NCBI Taxonomy" id="135651"/>
    <lineage>
        <taxon>Eukaryota</taxon>
        <taxon>Metazoa</taxon>
        <taxon>Ecdysozoa</taxon>
        <taxon>Nematoda</taxon>
        <taxon>Chromadorea</taxon>
        <taxon>Rhabditida</taxon>
        <taxon>Rhabditina</taxon>
        <taxon>Rhabditomorpha</taxon>
        <taxon>Rhabditoidea</taxon>
        <taxon>Rhabditidae</taxon>
        <taxon>Peloderinae</taxon>
        <taxon>Caenorhabditis</taxon>
    </lineage>
</organism>
<gene>
    <name evidence="1" type="ORF">CAEBREN_13256</name>
</gene>
<name>G0NDY5_CAEBE</name>
<evidence type="ECO:0000313" key="2">
    <source>
        <dbReference type="Proteomes" id="UP000008068"/>
    </source>
</evidence>
<keyword evidence="2" id="KW-1185">Reference proteome</keyword>